<sequence>MSKEETALEKVEKQADLYKDLLALIKKEHKLLKEEKDVTNIQDQKRGIRDEIQDIELMLNVKHNMGQAEKLGLIKNSDSEKLQQFKPLLKELYDLEKENQKLA</sequence>
<dbReference type="OrthoDB" id="9999249at2"/>
<dbReference type="RefSeq" id="WP_078809322.1">
    <property type="nucleotide sequence ID" value="NZ_FUWM01000006.1"/>
</dbReference>
<evidence type="ECO:0000313" key="2">
    <source>
        <dbReference type="EMBL" id="SJZ43329.1"/>
    </source>
</evidence>
<name>A0A1T4KLP4_9FIRM</name>
<reference evidence="3" key="1">
    <citation type="submission" date="2017-02" db="EMBL/GenBank/DDBJ databases">
        <authorList>
            <person name="Varghese N."/>
            <person name="Submissions S."/>
        </authorList>
    </citation>
    <scope>NUCLEOTIDE SEQUENCE [LARGE SCALE GENOMIC DNA]</scope>
    <source>
        <strain evidence="3">ATCC BAA-73</strain>
    </source>
</reference>
<feature type="coiled-coil region" evidence="1">
    <location>
        <begin position="1"/>
        <end position="28"/>
    </location>
</feature>
<gene>
    <name evidence="2" type="ORF">SAMN02745118_00832</name>
</gene>
<evidence type="ECO:0000313" key="3">
    <source>
        <dbReference type="Proteomes" id="UP000190625"/>
    </source>
</evidence>
<keyword evidence="3" id="KW-1185">Reference proteome</keyword>
<keyword evidence="1" id="KW-0175">Coiled coil</keyword>
<accession>A0A1T4KLP4</accession>
<dbReference type="AlphaFoldDB" id="A0A1T4KLP4"/>
<organism evidence="2 3">
    <name type="scientific">Selenihalanaerobacter shriftii</name>
    <dbReference type="NCBI Taxonomy" id="142842"/>
    <lineage>
        <taxon>Bacteria</taxon>
        <taxon>Bacillati</taxon>
        <taxon>Bacillota</taxon>
        <taxon>Clostridia</taxon>
        <taxon>Halanaerobiales</taxon>
        <taxon>Halobacteroidaceae</taxon>
        <taxon>Selenihalanaerobacter</taxon>
    </lineage>
</organism>
<dbReference type="EMBL" id="FUWM01000006">
    <property type="protein sequence ID" value="SJZ43329.1"/>
    <property type="molecule type" value="Genomic_DNA"/>
</dbReference>
<protein>
    <submittedName>
        <fullName evidence="2">Uncharacterized protein</fullName>
    </submittedName>
</protein>
<evidence type="ECO:0000256" key="1">
    <source>
        <dbReference type="SAM" id="Coils"/>
    </source>
</evidence>
<dbReference type="Proteomes" id="UP000190625">
    <property type="component" value="Unassembled WGS sequence"/>
</dbReference>
<dbReference type="STRING" id="142842.SAMN02745118_00832"/>
<proteinExistence type="predicted"/>